<gene>
    <name evidence="4" type="ORF">BG57_07205</name>
    <name evidence="3" type="ORF">GCM10010985_37710</name>
</gene>
<dbReference type="InterPro" id="IPR036291">
    <property type="entry name" value="NAD(P)-bd_dom_sf"/>
</dbReference>
<evidence type="ECO:0000259" key="2">
    <source>
        <dbReference type="Pfam" id="PF13460"/>
    </source>
</evidence>
<dbReference type="AlphaFoldDB" id="A0A069NZD8"/>
<evidence type="ECO:0000256" key="1">
    <source>
        <dbReference type="ARBA" id="ARBA00022857"/>
    </source>
</evidence>
<dbReference type="PANTHER" id="PTHR42748">
    <property type="entry name" value="NITROGEN METABOLITE REPRESSION PROTEIN NMRA FAMILY MEMBER"/>
    <property type="match status" value="1"/>
</dbReference>
<reference evidence="4 5" key="2">
    <citation type="submission" date="2014-03" db="EMBL/GenBank/DDBJ databases">
        <title>Draft Genome Sequences of Four Burkholderia Strains.</title>
        <authorList>
            <person name="Liu X.Y."/>
            <person name="Li C.X."/>
            <person name="Xu J.H."/>
        </authorList>
    </citation>
    <scope>NUCLEOTIDE SEQUENCE [LARGE SCALE GENOMIC DNA]</scope>
    <source>
        <strain evidence="4 5">R27</strain>
    </source>
</reference>
<dbReference type="OrthoDB" id="9771302at2"/>
<dbReference type="Proteomes" id="UP000597138">
    <property type="component" value="Unassembled WGS sequence"/>
</dbReference>
<dbReference type="Proteomes" id="UP000027439">
    <property type="component" value="Unassembled WGS sequence"/>
</dbReference>
<evidence type="ECO:0000313" key="6">
    <source>
        <dbReference type="Proteomes" id="UP000597138"/>
    </source>
</evidence>
<dbReference type="Gene3D" id="3.40.50.720">
    <property type="entry name" value="NAD(P)-binding Rossmann-like Domain"/>
    <property type="match status" value="1"/>
</dbReference>
<dbReference type="PANTHER" id="PTHR42748:SF3">
    <property type="entry name" value="BLL4366 PROTEIN"/>
    <property type="match status" value="1"/>
</dbReference>
<dbReference type="Pfam" id="PF13460">
    <property type="entry name" value="NAD_binding_10"/>
    <property type="match status" value="1"/>
</dbReference>
<protein>
    <submittedName>
        <fullName evidence="3">LysR family transcriptional regulator</fullName>
    </submittedName>
    <submittedName>
        <fullName evidence="4">NmrA family transcriptional regulator</fullName>
    </submittedName>
</protein>
<evidence type="ECO:0000313" key="4">
    <source>
        <dbReference type="EMBL" id="KDR33537.1"/>
    </source>
</evidence>
<name>A0A069NZD8_9BURK</name>
<dbReference type="SUPFAM" id="SSF51735">
    <property type="entry name" value="NAD(P)-binding Rossmann-fold domains"/>
    <property type="match status" value="1"/>
</dbReference>
<comment type="caution">
    <text evidence="4">The sequence shown here is derived from an EMBL/GenBank/DDBJ whole genome shotgun (WGS) entry which is preliminary data.</text>
</comment>
<keyword evidence="1" id="KW-0521">NADP</keyword>
<dbReference type="STRING" id="1071679.BG57_07205"/>
<dbReference type="InterPro" id="IPR051164">
    <property type="entry name" value="NmrA-like_oxidored"/>
</dbReference>
<dbReference type="EMBL" id="JFHE01000015">
    <property type="protein sequence ID" value="KDR33537.1"/>
    <property type="molecule type" value="Genomic_DNA"/>
</dbReference>
<dbReference type="InterPro" id="IPR016040">
    <property type="entry name" value="NAD(P)-bd_dom"/>
</dbReference>
<proteinExistence type="predicted"/>
<organism evidence="4 5">
    <name type="scientific">Caballeronia grimmiae</name>
    <dbReference type="NCBI Taxonomy" id="1071679"/>
    <lineage>
        <taxon>Bacteria</taxon>
        <taxon>Pseudomonadati</taxon>
        <taxon>Pseudomonadota</taxon>
        <taxon>Betaproteobacteria</taxon>
        <taxon>Burkholderiales</taxon>
        <taxon>Burkholderiaceae</taxon>
        <taxon>Caballeronia</taxon>
    </lineage>
</organism>
<feature type="domain" description="NAD(P)-binding" evidence="2">
    <location>
        <begin position="7"/>
        <end position="170"/>
    </location>
</feature>
<sequence length="253" mass="26471">MKIVVIGGSGLIGAKVVGHLRARGHETIAASPSSGVDTLTGKGLAEVLTGAHVVVDVANSPSFEDEAVLAFFETSGRNLFAAERAAGVGHHVALSVVGTDRLAESGYFRAKIAQEKLIRESGVPYTIVRSTQFFEFVGGIVQAGSDGDTVRLSPADIQPIASDDIALAVADYALAAPLNGMVEAAGPERMRLTELVRRYLVATGDPRKAIEDGQARYFGAKLDDDTLVPGADPRLGSIGFDAWFARSRAAAAH</sequence>
<evidence type="ECO:0000313" key="5">
    <source>
        <dbReference type="Proteomes" id="UP000027439"/>
    </source>
</evidence>
<dbReference type="EMBL" id="BMEG01000006">
    <property type="protein sequence ID" value="GGD79648.1"/>
    <property type="molecule type" value="Genomic_DNA"/>
</dbReference>
<accession>A0A069NZD8</accession>
<reference evidence="6" key="3">
    <citation type="journal article" date="2019" name="Int. J. Syst. Evol. Microbiol.">
        <title>The Global Catalogue of Microorganisms (GCM) 10K type strain sequencing project: providing services to taxonomists for standard genome sequencing and annotation.</title>
        <authorList>
            <consortium name="The Broad Institute Genomics Platform"/>
            <consortium name="The Broad Institute Genome Sequencing Center for Infectious Disease"/>
            <person name="Wu L."/>
            <person name="Ma J."/>
        </authorList>
    </citation>
    <scope>NUCLEOTIDE SEQUENCE [LARGE SCALE GENOMIC DNA]</scope>
    <source>
        <strain evidence="6">CGMCC 1.11013</strain>
    </source>
</reference>
<evidence type="ECO:0000313" key="3">
    <source>
        <dbReference type="EMBL" id="GGD79648.1"/>
    </source>
</evidence>
<keyword evidence="6" id="KW-1185">Reference proteome</keyword>
<reference evidence="3" key="1">
    <citation type="journal article" date="2014" name="Int. J. Syst. Evol. Microbiol.">
        <title>Complete genome of a new Firmicutes species belonging to the dominant human colonic microbiota ('Ruminococcus bicirculans') reveals two chromosomes and a selective capacity to utilize plant glucans.</title>
        <authorList>
            <consortium name="NISC Comparative Sequencing Program"/>
            <person name="Wegmann U."/>
            <person name="Louis P."/>
            <person name="Goesmann A."/>
            <person name="Henrissat B."/>
            <person name="Duncan S.H."/>
            <person name="Flint H.J."/>
        </authorList>
    </citation>
    <scope>NUCLEOTIDE SEQUENCE</scope>
    <source>
        <strain evidence="3">CGMCC 1.11013</strain>
    </source>
</reference>
<dbReference type="eggNOG" id="COG0702">
    <property type="taxonomic scope" value="Bacteria"/>
</dbReference>
<dbReference type="RefSeq" id="WP_035966496.1">
    <property type="nucleotide sequence ID" value="NZ_BMEG01000006.1"/>
</dbReference>
<reference evidence="3" key="4">
    <citation type="submission" date="2024-05" db="EMBL/GenBank/DDBJ databases">
        <authorList>
            <person name="Sun Q."/>
            <person name="Zhou Y."/>
        </authorList>
    </citation>
    <scope>NUCLEOTIDE SEQUENCE</scope>
    <source>
        <strain evidence="3">CGMCC 1.11013</strain>
    </source>
</reference>